<dbReference type="EMBL" id="JBHSFU010000004">
    <property type="protein sequence ID" value="MFC4557925.1"/>
    <property type="molecule type" value="Genomic_DNA"/>
</dbReference>
<evidence type="ECO:0000256" key="2">
    <source>
        <dbReference type="ARBA" id="ARBA00023125"/>
    </source>
</evidence>
<dbReference type="InterPro" id="IPR036390">
    <property type="entry name" value="WH_DNA-bd_sf"/>
</dbReference>
<reference evidence="7" key="1">
    <citation type="journal article" date="2019" name="Int. J. Syst. Evol. Microbiol.">
        <title>The Global Catalogue of Microorganisms (GCM) 10K type strain sequencing project: providing services to taxonomists for standard genome sequencing and annotation.</title>
        <authorList>
            <consortium name="The Broad Institute Genomics Platform"/>
            <consortium name="The Broad Institute Genome Sequencing Center for Infectious Disease"/>
            <person name="Wu L."/>
            <person name="Ma J."/>
        </authorList>
    </citation>
    <scope>NUCLEOTIDE SEQUENCE [LARGE SCALE GENOMIC DNA]</scope>
    <source>
        <strain evidence="7">CGMCC 4.7426</strain>
    </source>
</reference>
<dbReference type="InterPro" id="IPR029016">
    <property type="entry name" value="GAF-like_dom_sf"/>
</dbReference>
<dbReference type="SMART" id="SM00346">
    <property type="entry name" value="HTH_ICLR"/>
    <property type="match status" value="1"/>
</dbReference>
<proteinExistence type="predicted"/>
<sequence length="253" mass="28294">MKQNTNLISKTITILRAFTDVKMEWGVNELSRYVNIPVGSLHRHLSILKEENILNVSSATGKYTIGEEMIRLSSIVSSRVKIKDVAKPFLKNLAKTVDQAVYLALYHPQYKKLSFVESVQSSNALQYILDIGVLQPVHIAASGKAILSHLSQEERESLISNLELGNHEIRNLSRELEVIRNEGYAMTANERKKGALSIGVPVFDVSHKVIGSIITVIPVNSFEASQKEFIVHHTKKTASEISYAIGYNEHIDK</sequence>
<protein>
    <submittedName>
        <fullName evidence="6">IclR family transcriptional regulator</fullName>
    </submittedName>
</protein>
<keyword evidence="1" id="KW-0805">Transcription regulation</keyword>
<dbReference type="RefSeq" id="WP_390294128.1">
    <property type="nucleotide sequence ID" value="NZ_JBHSFU010000004.1"/>
</dbReference>
<dbReference type="Pfam" id="PF01614">
    <property type="entry name" value="IclR_C"/>
    <property type="match status" value="1"/>
</dbReference>
<evidence type="ECO:0000256" key="3">
    <source>
        <dbReference type="ARBA" id="ARBA00023163"/>
    </source>
</evidence>
<dbReference type="SUPFAM" id="SSF55781">
    <property type="entry name" value="GAF domain-like"/>
    <property type="match status" value="1"/>
</dbReference>
<dbReference type="Gene3D" id="1.10.10.10">
    <property type="entry name" value="Winged helix-like DNA-binding domain superfamily/Winged helix DNA-binding domain"/>
    <property type="match status" value="1"/>
</dbReference>
<evidence type="ECO:0000259" key="4">
    <source>
        <dbReference type="PROSITE" id="PS51077"/>
    </source>
</evidence>
<gene>
    <name evidence="6" type="ORF">ACFO3D_06835</name>
</gene>
<organism evidence="6 7">
    <name type="scientific">Virgibacillus kekensis</name>
    <dbReference type="NCBI Taxonomy" id="202261"/>
    <lineage>
        <taxon>Bacteria</taxon>
        <taxon>Bacillati</taxon>
        <taxon>Bacillota</taxon>
        <taxon>Bacilli</taxon>
        <taxon>Bacillales</taxon>
        <taxon>Bacillaceae</taxon>
        <taxon>Virgibacillus</taxon>
    </lineage>
</organism>
<evidence type="ECO:0000259" key="5">
    <source>
        <dbReference type="PROSITE" id="PS51078"/>
    </source>
</evidence>
<dbReference type="InterPro" id="IPR014757">
    <property type="entry name" value="Tscrpt_reg_IclR_C"/>
</dbReference>
<dbReference type="InterPro" id="IPR050707">
    <property type="entry name" value="HTH_MetabolicPath_Reg"/>
</dbReference>
<evidence type="ECO:0000256" key="1">
    <source>
        <dbReference type="ARBA" id="ARBA00023015"/>
    </source>
</evidence>
<dbReference type="PROSITE" id="PS51078">
    <property type="entry name" value="ICLR_ED"/>
    <property type="match status" value="1"/>
</dbReference>
<dbReference type="SUPFAM" id="SSF46785">
    <property type="entry name" value="Winged helix' DNA-binding domain"/>
    <property type="match status" value="1"/>
</dbReference>
<comment type="caution">
    <text evidence="6">The sequence shown here is derived from an EMBL/GenBank/DDBJ whole genome shotgun (WGS) entry which is preliminary data.</text>
</comment>
<dbReference type="PROSITE" id="PS51077">
    <property type="entry name" value="HTH_ICLR"/>
    <property type="match status" value="1"/>
</dbReference>
<dbReference type="InterPro" id="IPR005471">
    <property type="entry name" value="Tscrpt_reg_IclR_N"/>
</dbReference>
<dbReference type="Gene3D" id="3.30.450.40">
    <property type="match status" value="1"/>
</dbReference>
<keyword evidence="2" id="KW-0238">DNA-binding</keyword>
<keyword evidence="3" id="KW-0804">Transcription</keyword>
<name>A0ABV9DIW0_9BACI</name>
<dbReference type="PANTHER" id="PTHR30136">
    <property type="entry name" value="HELIX-TURN-HELIX TRANSCRIPTIONAL REGULATOR, ICLR FAMILY"/>
    <property type="match status" value="1"/>
</dbReference>
<keyword evidence="7" id="KW-1185">Reference proteome</keyword>
<dbReference type="InterPro" id="IPR036388">
    <property type="entry name" value="WH-like_DNA-bd_sf"/>
</dbReference>
<feature type="domain" description="IclR-ED" evidence="5">
    <location>
        <begin position="68"/>
        <end position="247"/>
    </location>
</feature>
<evidence type="ECO:0000313" key="6">
    <source>
        <dbReference type="EMBL" id="MFC4557925.1"/>
    </source>
</evidence>
<dbReference type="Proteomes" id="UP001595989">
    <property type="component" value="Unassembled WGS sequence"/>
</dbReference>
<dbReference type="PANTHER" id="PTHR30136:SF24">
    <property type="entry name" value="HTH-TYPE TRANSCRIPTIONAL REPRESSOR ALLR"/>
    <property type="match status" value="1"/>
</dbReference>
<accession>A0ABV9DIW0</accession>
<feature type="domain" description="HTH iclR-type" evidence="4">
    <location>
        <begin position="5"/>
        <end position="67"/>
    </location>
</feature>
<evidence type="ECO:0000313" key="7">
    <source>
        <dbReference type="Proteomes" id="UP001595989"/>
    </source>
</evidence>